<evidence type="ECO:0000313" key="1">
    <source>
        <dbReference type="EMBL" id="NMP23335.1"/>
    </source>
</evidence>
<name>A0A7Y0L518_9FIRM</name>
<proteinExistence type="predicted"/>
<dbReference type="EMBL" id="JABBVZ010000048">
    <property type="protein sequence ID" value="NMP23335.1"/>
    <property type="molecule type" value="Genomic_DNA"/>
</dbReference>
<keyword evidence="2" id="KW-1185">Reference proteome</keyword>
<sequence>MHLAEAIKNQIIYLQYVLDGVQESVDAEVLRPIEGPLRLAQGELSGEARSTCLRLQRQISHWLDLGLSLSRPTVERVLEGLKSLYAATSPPSPLAG</sequence>
<dbReference type="RefSeq" id="WP_169100514.1">
    <property type="nucleotide sequence ID" value="NZ_JABBVZ010000048.1"/>
</dbReference>
<protein>
    <submittedName>
        <fullName evidence="1">Uncharacterized protein</fullName>
    </submittedName>
</protein>
<reference evidence="1 2" key="1">
    <citation type="submission" date="2020-04" db="EMBL/GenBank/DDBJ databases">
        <authorList>
            <person name="Zhang R."/>
            <person name="Schippers A."/>
        </authorList>
    </citation>
    <scope>NUCLEOTIDE SEQUENCE [LARGE SCALE GENOMIC DNA]</scope>
    <source>
        <strain evidence="1 2">DSM 109850</strain>
    </source>
</reference>
<dbReference type="Proteomes" id="UP000533476">
    <property type="component" value="Unassembled WGS sequence"/>
</dbReference>
<organism evidence="1 2">
    <name type="scientific">Sulfobacillus harzensis</name>
    <dbReference type="NCBI Taxonomy" id="2729629"/>
    <lineage>
        <taxon>Bacteria</taxon>
        <taxon>Bacillati</taxon>
        <taxon>Bacillota</taxon>
        <taxon>Clostridia</taxon>
        <taxon>Eubacteriales</taxon>
        <taxon>Clostridiales Family XVII. Incertae Sedis</taxon>
        <taxon>Sulfobacillus</taxon>
    </lineage>
</organism>
<accession>A0A7Y0L518</accession>
<evidence type="ECO:0000313" key="2">
    <source>
        <dbReference type="Proteomes" id="UP000533476"/>
    </source>
</evidence>
<comment type="caution">
    <text evidence="1">The sequence shown here is derived from an EMBL/GenBank/DDBJ whole genome shotgun (WGS) entry which is preliminary data.</text>
</comment>
<dbReference type="AlphaFoldDB" id="A0A7Y0L518"/>
<gene>
    <name evidence="1" type="ORF">HIJ39_13400</name>
</gene>